<protein>
    <submittedName>
        <fullName evidence="2">TAXI family TRAP transporter solute receptor</fullName>
    </submittedName>
</protein>
<dbReference type="HOGENOM" id="CLU_033215_0_2_9"/>
<dbReference type="EMBL" id="ADLT01000057">
    <property type="protein sequence ID" value="EHO62296.1"/>
    <property type="molecule type" value="Genomic_DNA"/>
</dbReference>
<dbReference type="CDD" id="cd13520">
    <property type="entry name" value="PBP2_TAXI_TRAP"/>
    <property type="match status" value="1"/>
</dbReference>
<dbReference type="AlphaFoldDB" id="H1D2B2"/>
<dbReference type="SUPFAM" id="SSF53850">
    <property type="entry name" value="Periplasmic binding protein-like II"/>
    <property type="match status" value="1"/>
</dbReference>
<dbReference type="RefSeq" id="WP_008860244.1">
    <property type="nucleotide sequence ID" value="NZ_JH591189.1"/>
</dbReference>
<evidence type="ECO:0000313" key="2">
    <source>
        <dbReference type="EMBL" id="EHO62296.1"/>
    </source>
</evidence>
<accession>H1D2B2</accession>
<dbReference type="eggNOG" id="COG2358">
    <property type="taxonomic scope" value="Bacteria"/>
</dbReference>
<feature type="chain" id="PRO_5003548395" evidence="1">
    <location>
        <begin position="23"/>
        <end position="333"/>
    </location>
</feature>
<dbReference type="Pfam" id="PF16868">
    <property type="entry name" value="NMT1_3"/>
    <property type="match status" value="1"/>
</dbReference>
<dbReference type="PANTHER" id="PTHR42941">
    <property type="entry name" value="SLL1037 PROTEIN"/>
    <property type="match status" value="1"/>
</dbReference>
<keyword evidence="3" id="KW-1185">Reference proteome</keyword>
<comment type="caution">
    <text evidence="2">The sequence shown here is derived from an EMBL/GenBank/DDBJ whole genome shotgun (WGS) entry which is preliminary data.</text>
</comment>
<dbReference type="NCBIfam" id="TIGR02122">
    <property type="entry name" value="TRAP_TAXI"/>
    <property type="match status" value="1"/>
</dbReference>
<dbReference type="OrthoDB" id="9776669at2"/>
<feature type="signal peptide" evidence="1">
    <location>
        <begin position="1"/>
        <end position="22"/>
    </location>
</feature>
<dbReference type="PROSITE" id="PS51257">
    <property type="entry name" value="PROKAR_LIPOPROTEIN"/>
    <property type="match status" value="1"/>
</dbReference>
<reference evidence="2 3" key="1">
    <citation type="submission" date="2011-11" db="EMBL/GenBank/DDBJ databases">
        <title>The Genome Sequence of Dialister succinatiphilus YIT 11850.</title>
        <authorList>
            <consortium name="The Broad Institute Genome Sequencing Platform"/>
            <person name="Earl A."/>
            <person name="Ward D."/>
            <person name="Feldgarden M."/>
            <person name="Gevers D."/>
            <person name="Morotomi M."/>
            <person name="Young S.K."/>
            <person name="Zeng Q."/>
            <person name="Gargeya S."/>
            <person name="Fitzgerald M."/>
            <person name="Haas B."/>
            <person name="Abouelleil A."/>
            <person name="Alvarado L."/>
            <person name="Arachchi H.M."/>
            <person name="Berlin A."/>
            <person name="Brown A."/>
            <person name="Chapman S.B."/>
            <person name="Dunbar C."/>
            <person name="Gearin G."/>
            <person name="Goldberg J."/>
            <person name="Griggs A."/>
            <person name="Gujja S."/>
            <person name="Heiman D."/>
            <person name="Howarth C."/>
            <person name="Lui A."/>
            <person name="MacDonald P.J.P."/>
            <person name="Montmayeur A."/>
            <person name="Murphy C."/>
            <person name="Neiman D."/>
            <person name="Pearson M."/>
            <person name="Priest M."/>
            <person name="Roberts A."/>
            <person name="Saif S."/>
            <person name="Shea T."/>
            <person name="Sisk P."/>
            <person name="Stolte C."/>
            <person name="Sykes S."/>
            <person name="Wortman J."/>
            <person name="Nusbaum C."/>
            <person name="Birren B."/>
        </authorList>
    </citation>
    <scope>NUCLEOTIDE SEQUENCE [LARGE SCALE GENOMIC DNA]</scope>
    <source>
        <strain evidence="2 3">YIT 11850</strain>
    </source>
</reference>
<sequence>MKNWKKVLAVSMAAMVMAGALAGCGDDKKGGSAKPAAGQTLKINFPTAGASGALYAVGAAITNMWSNNVPGVQAASQASAGGIENLNMVSDGEAQVSIAIASNVYQCYKGLDSFKDHAYPDLKVIGGLYLNPNQVVASANSGIENIQDIKGKHFAVASAGSSVYNEAEAHLTTAGMKFPDDIKAEYITFGDAADMIQNGSIDGAWIMSGAPASAVTQALTSGAHLVPIDDNLMKELKAKYPWYTSYTIKAGTYPNQDKDIQTSAIKMVMFCRGDLPDDVVYQLTKTLWEHMDEMGQSQKNLKGLTAENAVKDIAGVPLHPGAEKYYKEIGVLK</sequence>
<dbReference type="STRING" id="742743.HMPREF9453_01750"/>
<dbReference type="PANTHER" id="PTHR42941:SF1">
    <property type="entry name" value="SLL1037 PROTEIN"/>
    <property type="match status" value="1"/>
</dbReference>
<dbReference type="InterPro" id="IPR011852">
    <property type="entry name" value="TRAP_TAXI"/>
</dbReference>
<keyword evidence="1" id="KW-0732">Signal</keyword>
<proteinExistence type="predicted"/>
<name>H1D2B2_9FIRM</name>
<keyword evidence="2" id="KW-0675">Receptor</keyword>
<dbReference type="PATRIC" id="fig|742743.3.peg.1775"/>
<evidence type="ECO:0000313" key="3">
    <source>
        <dbReference type="Proteomes" id="UP000003277"/>
    </source>
</evidence>
<dbReference type="Proteomes" id="UP000003277">
    <property type="component" value="Unassembled WGS sequence"/>
</dbReference>
<dbReference type="Gene3D" id="3.40.190.10">
    <property type="entry name" value="Periplasmic binding protein-like II"/>
    <property type="match status" value="2"/>
</dbReference>
<organism evidence="2 3">
    <name type="scientific">Dialister succinatiphilus YIT 11850</name>
    <dbReference type="NCBI Taxonomy" id="742743"/>
    <lineage>
        <taxon>Bacteria</taxon>
        <taxon>Bacillati</taxon>
        <taxon>Bacillota</taxon>
        <taxon>Negativicutes</taxon>
        <taxon>Veillonellales</taxon>
        <taxon>Veillonellaceae</taxon>
        <taxon>Dialister</taxon>
    </lineage>
</organism>
<gene>
    <name evidence="2" type="ORF">HMPREF9453_01750</name>
</gene>
<evidence type="ECO:0000256" key="1">
    <source>
        <dbReference type="SAM" id="SignalP"/>
    </source>
</evidence>